<evidence type="ECO:0000256" key="2">
    <source>
        <dbReference type="ARBA" id="ARBA00022679"/>
    </source>
</evidence>
<accession>A0AAW1D2D1</accession>
<dbReference type="PANTHER" id="PTHR43435:SF4">
    <property type="entry name" value="FGGY CARBOHYDRATE KINASE DOMAIN-CONTAINING PROTEIN"/>
    <property type="match status" value="1"/>
</dbReference>
<keyword evidence="8" id="KW-1185">Reference proteome</keyword>
<dbReference type="GO" id="GO:0019321">
    <property type="term" value="P:pentose metabolic process"/>
    <property type="evidence" value="ECO:0007669"/>
    <property type="project" value="TreeGrafter"/>
</dbReference>
<dbReference type="InterPro" id="IPR006003">
    <property type="entry name" value="FGGY_RbtK-like"/>
</dbReference>
<dbReference type="InterPro" id="IPR018484">
    <property type="entry name" value="FGGY_N"/>
</dbReference>
<dbReference type="SUPFAM" id="SSF53067">
    <property type="entry name" value="Actin-like ATPase domain"/>
    <property type="match status" value="2"/>
</dbReference>
<dbReference type="Pfam" id="PF02782">
    <property type="entry name" value="FGGY_C"/>
    <property type="match status" value="1"/>
</dbReference>
<dbReference type="Proteomes" id="UP001461498">
    <property type="component" value="Unassembled WGS sequence"/>
</dbReference>
<dbReference type="InterPro" id="IPR000577">
    <property type="entry name" value="Carb_kinase_FGGY"/>
</dbReference>
<dbReference type="GO" id="GO:0019150">
    <property type="term" value="F:D-ribulokinase activity"/>
    <property type="evidence" value="ECO:0007669"/>
    <property type="project" value="TreeGrafter"/>
</dbReference>
<comment type="similarity">
    <text evidence="1">Belongs to the FGGY kinase family.</text>
</comment>
<feature type="domain" description="Carbohydrate kinase FGGY N-terminal" evidence="5">
    <location>
        <begin position="5"/>
        <end position="211"/>
    </location>
</feature>
<feature type="domain" description="Carbohydrate kinase FGGY C-terminal" evidence="6">
    <location>
        <begin position="322"/>
        <end position="440"/>
    </location>
</feature>
<evidence type="ECO:0000256" key="3">
    <source>
        <dbReference type="ARBA" id="ARBA00022777"/>
    </source>
</evidence>
<evidence type="ECO:0000259" key="5">
    <source>
        <dbReference type="Pfam" id="PF00370"/>
    </source>
</evidence>
<organism evidence="7 8">
    <name type="scientific">Rhynocoris fuscipes</name>
    <dbReference type="NCBI Taxonomy" id="488301"/>
    <lineage>
        <taxon>Eukaryota</taxon>
        <taxon>Metazoa</taxon>
        <taxon>Ecdysozoa</taxon>
        <taxon>Arthropoda</taxon>
        <taxon>Hexapoda</taxon>
        <taxon>Insecta</taxon>
        <taxon>Pterygota</taxon>
        <taxon>Neoptera</taxon>
        <taxon>Paraneoptera</taxon>
        <taxon>Hemiptera</taxon>
        <taxon>Heteroptera</taxon>
        <taxon>Panheteroptera</taxon>
        <taxon>Cimicomorpha</taxon>
        <taxon>Reduviidae</taxon>
        <taxon>Harpactorinae</taxon>
        <taxon>Harpactorini</taxon>
        <taxon>Rhynocoris</taxon>
    </lineage>
</organism>
<protein>
    <recommendedName>
        <fullName evidence="4">FGGY carbohydrate kinase domain-containing protein</fullName>
    </recommendedName>
</protein>
<sequence length="497" mass="54489">MESEYFIGVDVGTGSVRSCLVNKSGRILRTAVKPIITYNPLADHYEQSSEEIWNVCCATIKEVTEGISANNVKGIGFDATCSLVAVDKNGDPVSVSTTGNRKQDIVLWMDHRANKEADFINTTNHSCLKQVGGKISLEMEIPKLLWLKKNLNSECWQNADRFFDLPDFLTWKATGSDSRSLCSVVCKWLYEASPDGGQWNKEFLKIIGLEDLAENNFHKIGNSIKAPGEPCGSGLSKSAAKQLNLLPGTAVGTSIIDAHAGGLGLIGCSEPNTSQAFNSRISLICGTSTCHMAVHEEKHFVKGVWGPYYSAMIPALNRSVIVDELTKDIHMVPDFHGNRSPLADYKLRGMISGLDLNSGEEQLAIIYLATLQSLAYGTKHIIEVLEDEGYKFASILICGGLSKNRMFVQMQANIASKSVLIPHESESVLLGSAMLAATAAKQFSNLKAAILTMAGKANIVQPTPNVSQYHEKKYLIFKKMLDDQREYRKIMENIDGE</sequence>
<dbReference type="InterPro" id="IPR043129">
    <property type="entry name" value="ATPase_NBD"/>
</dbReference>
<evidence type="ECO:0000313" key="8">
    <source>
        <dbReference type="Proteomes" id="UP001461498"/>
    </source>
</evidence>
<keyword evidence="2" id="KW-0808">Transferase</keyword>
<evidence type="ECO:0000256" key="1">
    <source>
        <dbReference type="ARBA" id="ARBA00009156"/>
    </source>
</evidence>
<gene>
    <name evidence="7" type="ORF">O3M35_010952</name>
</gene>
<reference evidence="7 8" key="1">
    <citation type="submission" date="2022-12" db="EMBL/GenBank/DDBJ databases">
        <title>Chromosome-level genome assembly of true bugs.</title>
        <authorList>
            <person name="Ma L."/>
            <person name="Li H."/>
        </authorList>
    </citation>
    <scope>NUCLEOTIDE SEQUENCE [LARGE SCALE GENOMIC DNA]</scope>
    <source>
        <strain evidence="7">Lab_2022b</strain>
    </source>
</reference>
<dbReference type="CDD" id="cd07782">
    <property type="entry name" value="ASKHA_NBD_FGGY_D-RBK"/>
    <property type="match status" value="1"/>
</dbReference>
<dbReference type="AlphaFoldDB" id="A0AAW1D2D1"/>
<dbReference type="PANTHER" id="PTHR43435">
    <property type="entry name" value="RIBULOKINASE"/>
    <property type="match status" value="1"/>
</dbReference>
<dbReference type="InterPro" id="IPR018485">
    <property type="entry name" value="FGGY_C"/>
</dbReference>
<name>A0AAW1D2D1_9HEMI</name>
<dbReference type="Gene3D" id="3.30.420.40">
    <property type="match status" value="2"/>
</dbReference>
<dbReference type="GO" id="GO:0005737">
    <property type="term" value="C:cytoplasm"/>
    <property type="evidence" value="ECO:0007669"/>
    <property type="project" value="TreeGrafter"/>
</dbReference>
<comment type="caution">
    <text evidence="7">The sequence shown here is derived from an EMBL/GenBank/DDBJ whole genome shotgun (WGS) entry which is preliminary data.</text>
</comment>
<dbReference type="Pfam" id="PF00370">
    <property type="entry name" value="FGGY_N"/>
    <property type="match status" value="1"/>
</dbReference>
<dbReference type="FunFam" id="3.30.420.40:FF:000101">
    <property type="entry name" value="FGGY carbohydrate kinase domain-containing protein"/>
    <property type="match status" value="1"/>
</dbReference>
<dbReference type="NCBIfam" id="TIGR01315">
    <property type="entry name" value="5C_CHO_kinase"/>
    <property type="match status" value="1"/>
</dbReference>
<dbReference type="EMBL" id="JAPXFL010000007">
    <property type="protein sequence ID" value="KAK9504677.1"/>
    <property type="molecule type" value="Genomic_DNA"/>
</dbReference>
<dbReference type="PIRSF" id="PIRSF000538">
    <property type="entry name" value="GlpK"/>
    <property type="match status" value="1"/>
</dbReference>
<evidence type="ECO:0000259" key="6">
    <source>
        <dbReference type="Pfam" id="PF02782"/>
    </source>
</evidence>
<proteinExistence type="inferred from homology"/>
<evidence type="ECO:0000313" key="7">
    <source>
        <dbReference type="EMBL" id="KAK9504677.1"/>
    </source>
</evidence>
<evidence type="ECO:0000256" key="4">
    <source>
        <dbReference type="ARBA" id="ARBA00074355"/>
    </source>
</evidence>
<keyword evidence="3" id="KW-0418">Kinase</keyword>